<dbReference type="SUPFAM" id="SSF56219">
    <property type="entry name" value="DNase I-like"/>
    <property type="match status" value="1"/>
</dbReference>
<protein>
    <recommendedName>
        <fullName evidence="2">Endonuclease/exonuclease/phosphatase domain-containing protein</fullName>
    </recommendedName>
</protein>
<gene>
    <name evidence="1" type="ORF">g.46729</name>
</gene>
<organism evidence="1">
    <name type="scientific">Cuerna arida</name>
    <dbReference type="NCBI Taxonomy" id="1464854"/>
    <lineage>
        <taxon>Eukaryota</taxon>
        <taxon>Metazoa</taxon>
        <taxon>Ecdysozoa</taxon>
        <taxon>Arthropoda</taxon>
        <taxon>Hexapoda</taxon>
        <taxon>Insecta</taxon>
        <taxon>Pterygota</taxon>
        <taxon>Neoptera</taxon>
        <taxon>Paraneoptera</taxon>
        <taxon>Hemiptera</taxon>
        <taxon>Auchenorrhyncha</taxon>
        <taxon>Membracoidea</taxon>
        <taxon>Cicadellidae</taxon>
        <taxon>Cicadellinae</taxon>
        <taxon>Proconiini</taxon>
        <taxon>Cuerna</taxon>
    </lineage>
</organism>
<evidence type="ECO:0008006" key="2">
    <source>
        <dbReference type="Google" id="ProtNLM"/>
    </source>
</evidence>
<accession>A0A1B6FP88</accession>
<evidence type="ECO:0000313" key="1">
    <source>
        <dbReference type="EMBL" id="JAS51990.1"/>
    </source>
</evidence>
<name>A0A1B6FP88_9HEMI</name>
<sequence>KGTKIILLGDFNIHLEFRSKEETIFTNLLRSFGLFIGNRLPTRGLACLDTIITNLDTWDHKISVVNSLVADHLAVTIQVSTEVISGRDRGIAGGLGLWRGTCKQHPDWRLYPRPTKGGSRRFLWREPYLGADLCTTACRREVF</sequence>
<dbReference type="InterPro" id="IPR036691">
    <property type="entry name" value="Endo/exonu/phosph_ase_sf"/>
</dbReference>
<dbReference type="EMBL" id="GECZ01017779">
    <property type="protein sequence ID" value="JAS51990.1"/>
    <property type="molecule type" value="Transcribed_RNA"/>
</dbReference>
<dbReference type="Gene3D" id="3.60.10.10">
    <property type="entry name" value="Endonuclease/exonuclease/phosphatase"/>
    <property type="match status" value="1"/>
</dbReference>
<proteinExistence type="predicted"/>
<reference evidence="1" key="1">
    <citation type="submission" date="2015-11" db="EMBL/GenBank/DDBJ databases">
        <title>De novo transcriptome assembly of four potential Pierce s Disease insect vectors from Arizona vineyards.</title>
        <authorList>
            <person name="Tassone E.E."/>
        </authorList>
    </citation>
    <scope>NUCLEOTIDE SEQUENCE</scope>
</reference>
<feature type="non-terminal residue" evidence="1">
    <location>
        <position position="1"/>
    </location>
</feature>
<dbReference type="AlphaFoldDB" id="A0A1B6FP88"/>